<feature type="domain" description="4Fe-4S ferredoxin-type" evidence="8">
    <location>
        <begin position="206"/>
        <end position="235"/>
    </location>
</feature>
<dbReference type="Gene3D" id="3.40.228.10">
    <property type="entry name" value="Dimethylsulfoxide Reductase, domain 2"/>
    <property type="match status" value="1"/>
</dbReference>
<keyword evidence="4" id="KW-0560">Oxidoreductase</keyword>
<evidence type="ECO:0000313" key="11">
    <source>
        <dbReference type="Proteomes" id="UP000650524"/>
    </source>
</evidence>
<dbReference type="GO" id="GO:0051539">
    <property type="term" value="F:4 iron, 4 sulfur cluster binding"/>
    <property type="evidence" value="ECO:0007669"/>
    <property type="project" value="UniProtKB-KW"/>
</dbReference>
<dbReference type="InterPro" id="IPR027467">
    <property type="entry name" value="MopterinOxRdtase_cofactor_BS"/>
</dbReference>
<dbReference type="InterPro" id="IPR042128">
    <property type="entry name" value="NuoE_dom"/>
</dbReference>
<evidence type="ECO:0000259" key="9">
    <source>
        <dbReference type="PROSITE" id="PS51669"/>
    </source>
</evidence>
<dbReference type="Gene3D" id="3.10.20.740">
    <property type="match status" value="1"/>
</dbReference>
<keyword evidence="2" id="KW-0479">Metal-binding</keyword>
<dbReference type="Pfam" id="PF04879">
    <property type="entry name" value="Molybdop_Fe4S4"/>
    <property type="match status" value="1"/>
</dbReference>
<feature type="domain" description="4Fe-4S ferredoxin-type" evidence="8">
    <location>
        <begin position="163"/>
        <end position="193"/>
    </location>
</feature>
<dbReference type="Pfam" id="PF00384">
    <property type="entry name" value="Molybdopterin"/>
    <property type="match status" value="1"/>
</dbReference>
<dbReference type="GO" id="GO:0003954">
    <property type="term" value="F:NADH dehydrogenase activity"/>
    <property type="evidence" value="ECO:0007669"/>
    <property type="project" value="TreeGrafter"/>
</dbReference>
<protein>
    <submittedName>
        <fullName evidence="10">Molybdopterin-dependent oxidoreductase</fullName>
    </submittedName>
</protein>
<dbReference type="InterPro" id="IPR017896">
    <property type="entry name" value="4Fe4S_Fe-S-bd"/>
</dbReference>
<gene>
    <name evidence="10" type="ORF">H8E19_05620</name>
</gene>
<dbReference type="GO" id="GO:0046872">
    <property type="term" value="F:metal ion binding"/>
    <property type="evidence" value="ECO:0007669"/>
    <property type="project" value="UniProtKB-KW"/>
</dbReference>
<evidence type="ECO:0000256" key="4">
    <source>
        <dbReference type="ARBA" id="ARBA00023002"/>
    </source>
</evidence>
<dbReference type="CDD" id="cd03064">
    <property type="entry name" value="TRX_Fd_NuoE"/>
    <property type="match status" value="1"/>
</dbReference>
<accession>A0A8J6N087</accession>
<dbReference type="SUPFAM" id="SSF54862">
    <property type="entry name" value="4Fe-4S ferredoxins"/>
    <property type="match status" value="1"/>
</dbReference>
<keyword evidence="1" id="KW-0004">4Fe-4S</keyword>
<dbReference type="SUPFAM" id="SSF53706">
    <property type="entry name" value="Formate dehydrogenase/DMSO reductase, domains 1-3"/>
    <property type="match status" value="1"/>
</dbReference>
<dbReference type="Gene3D" id="2.20.25.90">
    <property type="entry name" value="ADC-like domains"/>
    <property type="match status" value="1"/>
</dbReference>
<dbReference type="Pfam" id="PF13510">
    <property type="entry name" value="Fer2_4"/>
    <property type="match status" value="1"/>
</dbReference>
<evidence type="ECO:0000256" key="1">
    <source>
        <dbReference type="ARBA" id="ARBA00022485"/>
    </source>
</evidence>
<dbReference type="PANTHER" id="PTHR43105">
    <property type="entry name" value="RESPIRATORY NITRATE REDUCTASE"/>
    <property type="match status" value="1"/>
</dbReference>
<dbReference type="GO" id="GO:0016020">
    <property type="term" value="C:membrane"/>
    <property type="evidence" value="ECO:0007669"/>
    <property type="project" value="TreeGrafter"/>
</dbReference>
<evidence type="ECO:0000256" key="5">
    <source>
        <dbReference type="ARBA" id="ARBA00023004"/>
    </source>
</evidence>
<dbReference type="SMART" id="SM00926">
    <property type="entry name" value="Molybdop_Fe4S4"/>
    <property type="match status" value="1"/>
</dbReference>
<dbReference type="InterPro" id="IPR050123">
    <property type="entry name" value="Prok_molybdopt-oxidoreductase"/>
</dbReference>
<evidence type="ECO:0000256" key="2">
    <source>
        <dbReference type="ARBA" id="ARBA00022723"/>
    </source>
</evidence>
<organism evidence="10 11">
    <name type="scientific">Candidatus Desulfacyla euxinica</name>
    <dbReference type="NCBI Taxonomy" id="2841693"/>
    <lineage>
        <taxon>Bacteria</taxon>
        <taxon>Deltaproteobacteria</taxon>
        <taxon>Candidatus Desulfacyla</taxon>
    </lineage>
</organism>
<dbReference type="InterPro" id="IPR017900">
    <property type="entry name" value="4Fe4S_Fe_S_CS"/>
</dbReference>
<keyword evidence="6" id="KW-0411">Iron-sulfur</keyword>
<dbReference type="Gene3D" id="3.30.70.20">
    <property type="match status" value="1"/>
</dbReference>
<reference evidence="10 11" key="1">
    <citation type="submission" date="2020-08" db="EMBL/GenBank/DDBJ databases">
        <title>Bridging the membrane lipid divide: bacteria of the FCB group superphylum have the potential to synthesize archaeal ether lipids.</title>
        <authorList>
            <person name="Villanueva L."/>
            <person name="Von Meijenfeldt F.A.B."/>
            <person name="Westbye A.B."/>
            <person name="Yadav S."/>
            <person name="Hopmans E.C."/>
            <person name="Dutilh B.E."/>
            <person name="Sinninghe Damste J.S."/>
        </authorList>
    </citation>
    <scope>NUCLEOTIDE SEQUENCE [LARGE SCALE GENOMIC DNA]</scope>
    <source>
        <strain evidence="10">NIOZ-UU27</strain>
    </source>
</reference>
<dbReference type="InterPro" id="IPR001041">
    <property type="entry name" value="2Fe-2S_ferredoxin-type"/>
</dbReference>
<dbReference type="PANTHER" id="PTHR43105:SF14">
    <property type="entry name" value="FORMATE DEHYDROGENASE H"/>
    <property type="match status" value="1"/>
</dbReference>
<dbReference type="PROSITE" id="PS00198">
    <property type="entry name" value="4FE4S_FER_1"/>
    <property type="match status" value="1"/>
</dbReference>
<dbReference type="PROSITE" id="PS51379">
    <property type="entry name" value="4FE4S_FER_2"/>
    <property type="match status" value="2"/>
</dbReference>
<dbReference type="Gene3D" id="1.10.10.1590">
    <property type="entry name" value="NADH-quinone oxidoreductase subunit E"/>
    <property type="match status" value="1"/>
</dbReference>
<dbReference type="PROSITE" id="PS00551">
    <property type="entry name" value="MOLYBDOPTERIN_PROK_1"/>
    <property type="match status" value="1"/>
</dbReference>
<dbReference type="GO" id="GO:0022904">
    <property type="term" value="P:respiratory electron transport chain"/>
    <property type="evidence" value="ECO:0007669"/>
    <property type="project" value="TreeGrafter"/>
</dbReference>
<dbReference type="FunFam" id="2.20.25.90:FF:000001">
    <property type="entry name" value="Formate dehydrogenase subunit alpha"/>
    <property type="match status" value="1"/>
</dbReference>
<feature type="domain" description="4Fe-4S Mo/W bis-MGD-type" evidence="9">
    <location>
        <begin position="244"/>
        <end position="300"/>
    </location>
</feature>
<dbReference type="SUPFAM" id="SSF52833">
    <property type="entry name" value="Thioredoxin-like"/>
    <property type="match status" value="1"/>
</dbReference>
<dbReference type="Gene3D" id="3.40.30.10">
    <property type="entry name" value="Glutaredoxin"/>
    <property type="match status" value="1"/>
</dbReference>
<dbReference type="InterPro" id="IPR036010">
    <property type="entry name" value="2Fe-2S_ferredoxin-like_sf"/>
</dbReference>
<keyword evidence="3" id="KW-0677">Repeat</keyword>
<dbReference type="EMBL" id="JACNJD010000170">
    <property type="protein sequence ID" value="MBC8176864.1"/>
    <property type="molecule type" value="Genomic_DNA"/>
</dbReference>
<name>A0A8J6N087_9DELT</name>
<keyword evidence="5" id="KW-0408">Iron</keyword>
<dbReference type="PROSITE" id="PS51085">
    <property type="entry name" value="2FE2S_FER_2"/>
    <property type="match status" value="1"/>
</dbReference>
<dbReference type="SUPFAM" id="SSF54292">
    <property type="entry name" value="2Fe-2S ferredoxin-like"/>
    <property type="match status" value="1"/>
</dbReference>
<sequence length="970" mass="106907">MPENNITIEGRQLEFETEETILEIARRNGIFIPTLCHLRGTRPTGACRVCVVEVEGARALLPACATPAAPNMVVHSHSPSVIEARKTIIALLLQSGNHNCAIATNRSQDWTSFQQHVESYDQGTDLCPAHSACNLQAYAYKYQVDTTGFVRAQTEYPMEMASPLIVRDFSRCILCGRCVEACNTIQVNNAITHGFRGAKAKIVAMGDDNLQRSDCVFCGECIQTCPVAALVEKKSRYKIRPWETRHVRTTCHYCGVGCQLDLHIKDDKIMKVTGVEGARPNQGRLCVKGRFGYDFVQSPDRLTVPMIREDGKLRDASWDEALDLVASKIKEIVKAGGPEAVAGICSAKSTNEALFLMQKLFRVGIGTNNLASPFAAAGINNTIAELERAKRIILIGSDITEENPVAGTFVKRAAKNGCELIVADSRPTKISTFATLPLLLKEGSESVLVNGIIQELISRGRKCSDSIREIASSFTLDKVIETTGLSESQITSAVDILDTDEPVMLVYGSKDASFARTFVRLQEILGNLGVECGGVNYLGDLNNSQGACDMGFLPAFLPGYQMVEDEVARKPFEDAWEVALPDKPGLTFAQMVKNMGGAPGEGEKGVRLLYCVGENLAIARPVMPDITKALESVDFLVIQDILNNETLGYADVVLPAAAWSEETGTYTNCERRVSLMRRAVSSPGEARPEAWIFTQLANRLGLDWENETSQSIWENEIIKSVPFLREITYDRLEHGGTRWALPDPGTFGITDFADVKSPLRRPGWTSFNYHHRTLLEQCEGLLESIPHTKRIIDYEPPGDPKEVRVNFIQLLEEEEKPEAREEIDKILDAYKDHMGGLIPVLQQVQGILGFLPIPVQHYIALGMGMPSSDVFGVVSFYSFFTMVPRGRHIIRVCLGTACFVKGAGKLLEILTRHLKVDIGKTTDDREYSLEVVRCIGACGLAPVMVVDEETHGMVDPSEIVEIVENVRGKE</sequence>
<dbReference type="InterPro" id="IPR041921">
    <property type="entry name" value="NuoE_N"/>
</dbReference>
<dbReference type="Pfam" id="PF12838">
    <property type="entry name" value="Fer4_7"/>
    <property type="match status" value="1"/>
</dbReference>
<dbReference type="AlphaFoldDB" id="A0A8J6N087"/>
<evidence type="ECO:0000256" key="6">
    <source>
        <dbReference type="ARBA" id="ARBA00023014"/>
    </source>
</evidence>
<evidence type="ECO:0000259" key="8">
    <source>
        <dbReference type="PROSITE" id="PS51379"/>
    </source>
</evidence>
<proteinExistence type="predicted"/>
<dbReference type="InterPro" id="IPR036249">
    <property type="entry name" value="Thioredoxin-like_sf"/>
</dbReference>
<dbReference type="Pfam" id="PF01257">
    <property type="entry name" value="2Fe-2S_thioredx"/>
    <property type="match status" value="1"/>
</dbReference>
<evidence type="ECO:0000259" key="7">
    <source>
        <dbReference type="PROSITE" id="PS51085"/>
    </source>
</evidence>
<dbReference type="InterPro" id="IPR006656">
    <property type="entry name" value="Mopterin_OxRdtase"/>
</dbReference>
<dbReference type="InterPro" id="IPR006963">
    <property type="entry name" value="Mopterin_OxRdtase_4Fe-4S_dom"/>
</dbReference>
<dbReference type="CDD" id="cd00207">
    <property type="entry name" value="fer2"/>
    <property type="match status" value="1"/>
</dbReference>
<evidence type="ECO:0000313" key="10">
    <source>
        <dbReference type="EMBL" id="MBC8176864.1"/>
    </source>
</evidence>
<dbReference type="PROSITE" id="PS51669">
    <property type="entry name" value="4FE4S_MOW_BIS_MGD"/>
    <property type="match status" value="1"/>
</dbReference>
<evidence type="ECO:0000256" key="3">
    <source>
        <dbReference type="ARBA" id="ARBA00022737"/>
    </source>
</evidence>
<dbReference type="Proteomes" id="UP000650524">
    <property type="component" value="Unassembled WGS sequence"/>
</dbReference>
<feature type="domain" description="2Fe-2S ferredoxin-type" evidence="7">
    <location>
        <begin position="4"/>
        <end position="80"/>
    </location>
</feature>
<comment type="caution">
    <text evidence="10">The sequence shown here is derived from an EMBL/GenBank/DDBJ whole genome shotgun (WGS) entry which is preliminary data.</text>
</comment>
<dbReference type="FunFam" id="3.30.70.20:FF:000035">
    <property type="entry name" value="Iron hydrogenase 1"/>
    <property type="match status" value="1"/>
</dbReference>
<dbReference type="Gene3D" id="3.40.50.740">
    <property type="match status" value="1"/>
</dbReference>